<organism evidence="2">
    <name type="scientific">Kwoniella bestiolae CBS 10118</name>
    <dbReference type="NCBI Taxonomy" id="1296100"/>
    <lineage>
        <taxon>Eukaryota</taxon>
        <taxon>Fungi</taxon>
        <taxon>Dikarya</taxon>
        <taxon>Basidiomycota</taxon>
        <taxon>Agaricomycotina</taxon>
        <taxon>Tremellomycetes</taxon>
        <taxon>Tremellales</taxon>
        <taxon>Cryptococcaceae</taxon>
        <taxon>Kwoniella</taxon>
    </lineage>
</organism>
<evidence type="ECO:0000313" key="2">
    <source>
        <dbReference type="EMBL" id="OCF25235.1"/>
    </source>
</evidence>
<accession>A0A1B9G2J2</accession>
<proteinExistence type="predicted"/>
<gene>
    <name evidence="2" type="ORF">I302_05048</name>
    <name evidence="3" type="ORF">I302_105924</name>
</gene>
<reference evidence="2" key="1">
    <citation type="submission" date="2013-07" db="EMBL/GenBank/DDBJ databases">
        <title>The Genome Sequence of Cryptococcus bestiolae CBS10118.</title>
        <authorList>
            <consortium name="The Broad Institute Genome Sequencing Platform"/>
            <person name="Cuomo C."/>
            <person name="Litvintseva A."/>
            <person name="Chen Y."/>
            <person name="Heitman J."/>
            <person name="Sun S."/>
            <person name="Springer D."/>
            <person name="Dromer F."/>
            <person name="Young S.K."/>
            <person name="Zeng Q."/>
            <person name="Gargeya S."/>
            <person name="Fitzgerald M."/>
            <person name="Abouelleil A."/>
            <person name="Alvarado L."/>
            <person name="Berlin A.M."/>
            <person name="Chapman S.B."/>
            <person name="Dewar J."/>
            <person name="Goldberg J."/>
            <person name="Griggs A."/>
            <person name="Gujja S."/>
            <person name="Hansen M."/>
            <person name="Howarth C."/>
            <person name="Imamovic A."/>
            <person name="Larimer J."/>
            <person name="McCowan C."/>
            <person name="Murphy C."/>
            <person name="Pearson M."/>
            <person name="Priest M."/>
            <person name="Roberts A."/>
            <person name="Saif S."/>
            <person name="Shea T."/>
            <person name="Sykes S."/>
            <person name="Wortman J."/>
            <person name="Nusbaum C."/>
            <person name="Birren B."/>
        </authorList>
    </citation>
    <scope>NUCLEOTIDE SEQUENCE [LARGE SCALE GENOMIC DNA]</scope>
    <source>
        <strain evidence="2">CBS 10118</strain>
    </source>
</reference>
<dbReference type="EMBL" id="KI894021">
    <property type="protein sequence ID" value="OCF25235.1"/>
    <property type="molecule type" value="Genomic_DNA"/>
</dbReference>
<dbReference type="EMBL" id="CP144544">
    <property type="protein sequence ID" value="WVW83902.1"/>
    <property type="molecule type" value="Genomic_DNA"/>
</dbReference>
<sequence>MIIPLDPPKALYDFFASSPPKPKSGGHSDSTPTKFDIFNSPRAFPTSTPSSFHVGQPGKTIFTDSSRRHIGKYLPRAQGTNGNRRTSSGSSGVRSLSSSSSGITHPLPVRSTKDHDVILLREDPWAPRKEVERDGVEMDQVDVVVEDEMDIPLVGSSQLESRASPSIISLKQALSRLCGIFSPSPLFHNALKTLSSLVGISENYPWYYYHDRLDEVFHRSFALLLDSYDDTQYISPYYHALMEDTKLIRKFTPPDVLWMLVQTSDQQILDSLYRVIKVHLSKCRSKNTQRGVALLVLLKKVQETRWRKFRGWKAFAEALGLCFVQSGGVLEEEIGLPRVRAEDIRMVLENSVGWNRKRRRDGMEYEEGRWGSKRMRL</sequence>
<reference evidence="3" key="4">
    <citation type="submission" date="2024-02" db="EMBL/GenBank/DDBJ databases">
        <title>Comparative genomics of Cryptococcus and Kwoniella reveals pathogenesis evolution and contrasting modes of karyotype evolution via chromosome fusion or intercentromeric recombination.</title>
        <authorList>
            <person name="Coelho M.A."/>
            <person name="David-Palma M."/>
            <person name="Shea T."/>
            <person name="Bowers K."/>
            <person name="McGinley-Smith S."/>
            <person name="Mohammad A.W."/>
            <person name="Gnirke A."/>
            <person name="Yurkov A.M."/>
            <person name="Nowrousian M."/>
            <person name="Sun S."/>
            <person name="Cuomo C.A."/>
            <person name="Heitman J."/>
        </authorList>
    </citation>
    <scope>NUCLEOTIDE SEQUENCE</scope>
    <source>
        <strain evidence="3">CBS 10118</strain>
    </source>
</reference>
<dbReference type="RefSeq" id="XP_019046305.1">
    <property type="nucleotide sequence ID" value="XM_019191675.1"/>
</dbReference>
<dbReference type="KEGG" id="kbi:30209447"/>
<dbReference type="GeneID" id="30209447"/>
<dbReference type="OrthoDB" id="10616881at2759"/>
<evidence type="ECO:0000313" key="4">
    <source>
        <dbReference type="Proteomes" id="UP000092730"/>
    </source>
</evidence>
<feature type="compositionally biased region" description="Low complexity" evidence="1">
    <location>
        <begin position="79"/>
        <end position="102"/>
    </location>
</feature>
<evidence type="ECO:0000313" key="3">
    <source>
        <dbReference type="EMBL" id="WVW83902.1"/>
    </source>
</evidence>
<dbReference type="AlphaFoldDB" id="A0A1B9G2J2"/>
<dbReference type="VEuPathDB" id="FungiDB:I302_05048"/>
<keyword evidence="4" id="KW-1185">Reference proteome</keyword>
<reference evidence="3" key="2">
    <citation type="submission" date="2013-07" db="EMBL/GenBank/DDBJ databases">
        <authorList>
            <consortium name="The Broad Institute Genome Sequencing Platform"/>
            <person name="Cuomo C."/>
            <person name="Litvintseva A."/>
            <person name="Chen Y."/>
            <person name="Heitman J."/>
            <person name="Sun S."/>
            <person name="Springer D."/>
            <person name="Dromer F."/>
            <person name="Young S.K."/>
            <person name="Zeng Q."/>
            <person name="Gargeya S."/>
            <person name="Fitzgerald M."/>
            <person name="Abouelleil A."/>
            <person name="Alvarado L."/>
            <person name="Berlin A.M."/>
            <person name="Chapman S.B."/>
            <person name="Dewar J."/>
            <person name="Goldberg J."/>
            <person name="Griggs A."/>
            <person name="Gujja S."/>
            <person name="Hansen M."/>
            <person name="Howarth C."/>
            <person name="Imamovic A."/>
            <person name="Larimer J."/>
            <person name="McCowan C."/>
            <person name="Murphy C."/>
            <person name="Pearson M."/>
            <person name="Priest M."/>
            <person name="Roberts A."/>
            <person name="Saif S."/>
            <person name="Shea T."/>
            <person name="Sykes S."/>
            <person name="Wortman J."/>
            <person name="Nusbaum C."/>
            <person name="Birren B."/>
        </authorList>
    </citation>
    <scope>NUCLEOTIDE SEQUENCE</scope>
    <source>
        <strain evidence="3">CBS 10118</strain>
    </source>
</reference>
<feature type="region of interest" description="Disordered" evidence="1">
    <location>
        <begin position="14"/>
        <end position="109"/>
    </location>
</feature>
<protein>
    <submittedName>
        <fullName evidence="2">Uncharacterized protein</fullName>
    </submittedName>
</protein>
<reference evidence="2" key="3">
    <citation type="submission" date="2014-01" db="EMBL/GenBank/DDBJ databases">
        <title>Evolution of pathogenesis and genome organization in the Tremellales.</title>
        <authorList>
            <person name="Cuomo C."/>
            <person name="Litvintseva A."/>
            <person name="Heitman J."/>
            <person name="Chen Y."/>
            <person name="Sun S."/>
            <person name="Springer D."/>
            <person name="Dromer F."/>
            <person name="Young S."/>
            <person name="Zeng Q."/>
            <person name="Chapman S."/>
            <person name="Gujja S."/>
            <person name="Saif S."/>
            <person name="Birren B."/>
        </authorList>
    </citation>
    <scope>NUCLEOTIDE SEQUENCE</scope>
    <source>
        <strain evidence="2">CBS 10118</strain>
    </source>
</reference>
<dbReference type="Proteomes" id="UP000092730">
    <property type="component" value="Chromosome 4"/>
</dbReference>
<evidence type="ECO:0000256" key="1">
    <source>
        <dbReference type="SAM" id="MobiDB-lite"/>
    </source>
</evidence>
<name>A0A1B9G2J2_9TREE</name>